<evidence type="ECO:0000256" key="14">
    <source>
        <dbReference type="RuleBase" id="RU004326"/>
    </source>
</evidence>
<evidence type="ECO:0000256" key="8">
    <source>
        <dbReference type="ARBA" id="ARBA00022723"/>
    </source>
</evidence>
<dbReference type="InterPro" id="IPR005843">
    <property type="entry name" value="A-D-PHexomutase_C"/>
</dbReference>
<evidence type="ECO:0000256" key="9">
    <source>
        <dbReference type="ARBA" id="ARBA00022842"/>
    </source>
</evidence>
<dbReference type="InterPro" id="IPR005841">
    <property type="entry name" value="Alpha-D-phosphohexomutase_SF"/>
</dbReference>
<comment type="pathway">
    <text evidence="3">Glycolipid metabolism; diglucosyl-diacylglycerol biosynthesis.</text>
</comment>
<evidence type="ECO:0000259" key="18">
    <source>
        <dbReference type="Pfam" id="PF02880"/>
    </source>
</evidence>
<dbReference type="GO" id="GO:0005975">
    <property type="term" value="P:carbohydrate metabolic process"/>
    <property type="evidence" value="ECO:0007669"/>
    <property type="project" value="InterPro"/>
</dbReference>
<dbReference type="Pfam" id="PF02879">
    <property type="entry name" value="PGM_PMM_II"/>
    <property type="match status" value="1"/>
</dbReference>
<feature type="domain" description="Alpha-D-phosphohexomutase C-terminal" evidence="15">
    <location>
        <begin position="513"/>
        <end position="548"/>
    </location>
</feature>
<dbReference type="InterPro" id="IPR005846">
    <property type="entry name" value="A-D-PHexomutase_a/b/a-III"/>
</dbReference>
<dbReference type="GO" id="GO:0000287">
    <property type="term" value="F:magnesium ion binding"/>
    <property type="evidence" value="ECO:0007669"/>
    <property type="project" value="InterPro"/>
</dbReference>
<dbReference type="InterPro" id="IPR016066">
    <property type="entry name" value="A-D-PHexomutase_CS"/>
</dbReference>
<dbReference type="GO" id="GO:0008973">
    <property type="term" value="F:phosphopentomutase activity"/>
    <property type="evidence" value="ECO:0007669"/>
    <property type="project" value="TreeGrafter"/>
</dbReference>
<accession>A0A927U7Z8</accession>
<reference evidence="19" key="1">
    <citation type="submission" date="2019-04" db="EMBL/GenBank/DDBJ databases">
        <title>Evolution of Biomass-Degrading Anaerobic Consortia Revealed by Metagenomics.</title>
        <authorList>
            <person name="Peng X."/>
        </authorList>
    </citation>
    <scope>NUCLEOTIDE SEQUENCE</scope>
    <source>
        <strain evidence="19">SIG311</strain>
    </source>
</reference>
<evidence type="ECO:0000256" key="2">
    <source>
        <dbReference type="ARBA" id="ARBA00001946"/>
    </source>
</evidence>
<dbReference type="PRINTS" id="PR00509">
    <property type="entry name" value="PGMPMM"/>
</dbReference>
<dbReference type="Gene3D" id="3.40.120.10">
    <property type="entry name" value="Alpha-D-Glucose-1,6-Bisphosphate, subunit A, domain 3"/>
    <property type="match status" value="3"/>
</dbReference>
<dbReference type="SUPFAM" id="SSF55957">
    <property type="entry name" value="Phosphoglucomutase, C-terminal domain"/>
    <property type="match status" value="1"/>
</dbReference>
<dbReference type="Pfam" id="PF00408">
    <property type="entry name" value="PGM_PMM_IV"/>
    <property type="match status" value="1"/>
</dbReference>
<evidence type="ECO:0000259" key="16">
    <source>
        <dbReference type="Pfam" id="PF02878"/>
    </source>
</evidence>
<evidence type="ECO:0000256" key="6">
    <source>
        <dbReference type="ARBA" id="ARBA00012728"/>
    </source>
</evidence>
<dbReference type="Pfam" id="PF02880">
    <property type="entry name" value="PGM_PMM_III"/>
    <property type="match status" value="1"/>
</dbReference>
<keyword evidence="10" id="KW-0413">Isomerase</keyword>
<dbReference type="Proteomes" id="UP000766246">
    <property type="component" value="Unassembled WGS sequence"/>
</dbReference>
<evidence type="ECO:0000256" key="12">
    <source>
        <dbReference type="ARBA" id="ARBA00041398"/>
    </source>
</evidence>
<proteinExistence type="inferred from homology"/>
<feature type="domain" description="Alpha-D-phosphohexomutase alpha/beta/alpha" evidence="16">
    <location>
        <begin position="45"/>
        <end position="181"/>
    </location>
</feature>
<evidence type="ECO:0000256" key="10">
    <source>
        <dbReference type="ARBA" id="ARBA00023235"/>
    </source>
</evidence>
<evidence type="ECO:0000313" key="20">
    <source>
        <dbReference type="Proteomes" id="UP000766246"/>
    </source>
</evidence>
<feature type="domain" description="Alpha-D-phosphohexomutase alpha/beta/alpha" evidence="17">
    <location>
        <begin position="228"/>
        <end position="316"/>
    </location>
</feature>
<evidence type="ECO:0000256" key="7">
    <source>
        <dbReference type="ARBA" id="ARBA00022553"/>
    </source>
</evidence>
<keyword evidence="8 14" id="KW-0479">Metal-binding</keyword>
<dbReference type="Pfam" id="PF02878">
    <property type="entry name" value="PGM_PMM_I"/>
    <property type="match status" value="1"/>
</dbReference>
<keyword evidence="7" id="KW-0597">Phosphoprotein</keyword>
<evidence type="ECO:0000259" key="17">
    <source>
        <dbReference type="Pfam" id="PF02879"/>
    </source>
</evidence>
<evidence type="ECO:0000256" key="13">
    <source>
        <dbReference type="ARBA" id="ARBA00041467"/>
    </source>
</evidence>
<dbReference type="Gene3D" id="3.30.310.50">
    <property type="entry name" value="Alpha-D-phosphohexomutase, C-terminal domain"/>
    <property type="match status" value="1"/>
</dbReference>
<dbReference type="EC" id="5.4.2.2" evidence="6"/>
<dbReference type="InterPro" id="IPR016055">
    <property type="entry name" value="A-D-PHexomutase_a/b/a-I/II/III"/>
</dbReference>
<feature type="domain" description="Alpha-D-phosphohexomutase alpha/beta/alpha" evidence="18">
    <location>
        <begin position="327"/>
        <end position="454"/>
    </location>
</feature>
<dbReference type="InterPro" id="IPR005844">
    <property type="entry name" value="A-D-PHexomutase_a/b/a-I"/>
</dbReference>
<gene>
    <name evidence="19" type="ORF">E7272_09275</name>
</gene>
<evidence type="ECO:0000256" key="11">
    <source>
        <dbReference type="ARBA" id="ARBA00039995"/>
    </source>
</evidence>
<dbReference type="CDD" id="cd05799">
    <property type="entry name" value="PGM2"/>
    <property type="match status" value="1"/>
</dbReference>
<dbReference type="PROSITE" id="PS00710">
    <property type="entry name" value="PGM_PMM"/>
    <property type="match status" value="1"/>
</dbReference>
<comment type="caution">
    <text evidence="19">The sequence shown here is derived from an EMBL/GenBank/DDBJ whole genome shotgun (WGS) entry which is preliminary data.</text>
</comment>
<dbReference type="GO" id="GO:0004614">
    <property type="term" value="F:phosphoglucomutase activity"/>
    <property type="evidence" value="ECO:0007669"/>
    <property type="project" value="UniProtKB-EC"/>
</dbReference>
<dbReference type="InterPro" id="IPR036900">
    <property type="entry name" value="A-D-PHexomutase_C_sf"/>
</dbReference>
<dbReference type="GO" id="GO:0006166">
    <property type="term" value="P:purine ribonucleoside salvage"/>
    <property type="evidence" value="ECO:0007669"/>
    <property type="project" value="TreeGrafter"/>
</dbReference>
<comment type="cofactor">
    <cofactor evidence="2">
        <name>Mg(2+)</name>
        <dbReference type="ChEBI" id="CHEBI:18420"/>
    </cofactor>
</comment>
<evidence type="ECO:0000256" key="4">
    <source>
        <dbReference type="ARBA" id="ARBA00005189"/>
    </source>
</evidence>
<keyword evidence="9 14" id="KW-0460">Magnesium</keyword>
<organism evidence="19 20">
    <name type="scientific">Pseudobutyrivibrio ruminis</name>
    <dbReference type="NCBI Taxonomy" id="46206"/>
    <lineage>
        <taxon>Bacteria</taxon>
        <taxon>Bacillati</taxon>
        <taxon>Bacillota</taxon>
        <taxon>Clostridia</taxon>
        <taxon>Lachnospirales</taxon>
        <taxon>Lachnospiraceae</taxon>
        <taxon>Pseudobutyrivibrio</taxon>
    </lineage>
</organism>
<evidence type="ECO:0000256" key="1">
    <source>
        <dbReference type="ARBA" id="ARBA00000443"/>
    </source>
</evidence>
<evidence type="ECO:0000259" key="15">
    <source>
        <dbReference type="Pfam" id="PF00408"/>
    </source>
</evidence>
<comment type="pathway">
    <text evidence="4">Lipid metabolism.</text>
</comment>
<dbReference type="InterPro" id="IPR005845">
    <property type="entry name" value="A-D-PHexomutase_a/b/a-II"/>
</dbReference>
<dbReference type="EMBL" id="SVER01000022">
    <property type="protein sequence ID" value="MBE5920021.1"/>
    <property type="molecule type" value="Genomic_DNA"/>
</dbReference>
<protein>
    <recommendedName>
        <fullName evidence="11">Phosphoglucomutase</fullName>
        <ecNumber evidence="6">5.4.2.2</ecNumber>
    </recommendedName>
    <alternativeName>
        <fullName evidence="13">Alpha-phosphoglucomutase</fullName>
    </alternativeName>
    <alternativeName>
        <fullName evidence="12">Glucose phosphomutase</fullName>
    </alternativeName>
</protein>
<dbReference type="PANTHER" id="PTHR45745">
    <property type="entry name" value="PHOSPHOMANNOMUTASE 45A"/>
    <property type="match status" value="1"/>
</dbReference>
<dbReference type="AlphaFoldDB" id="A0A927U7Z8"/>
<sequence>MNKEYLEAYEKWCKNAVADKDVVEELKNMEGDEAKIEDAFYRNLAFGTGGLRGVIGAGTNRMNIYTVAKASQGLANYIRANFPKEERKIAVSYDSRIKADLFARVASGVFAANGIKVWIYTELMPTPCLSYAVRALGCAAGIMVTASHNPSKYNGYKVYGADGCQITTEAAAAILEEIEKVDIFEDVRNVSFESALQAGDVAYITENVYTDFVNEVLGQSLITADDEIDKNVAIVYSPLNGTGLKPVTRTLKEAGYTNITLVEEQKNPDGNFPTCRYPNPEIKEAMSLGMEYAKKNNADLLLATDPDCDRVGIAVKNADGEYVLLSGNQTGCLLLDYVCSMRVKNGTMPKDAEVVKTIVTTDLGQQIAENYGVKTVNVLTGFKFIGEEIGRLEKQGKADSYIFGFEESYGYLSGSYVRDKDAVDGAFLICEMFAYYKTRGISLLDKLDELYKKYGYCLNTLHSYEFEGSAGLEKMQNIMASMRKDMPEIGGVKVVKVNDYLKGIDGLPKSDVIKFYLEGNGSVVVRPSGTEPKMKVYISISAEDEATAKAKESDIVSFMEQMLK</sequence>
<evidence type="ECO:0000256" key="5">
    <source>
        <dbReference type="ARBA" id="ARBA00010231"/>
    </source>
</evidence>
<comment type="catalytic activity">
    <reaction evidence="1">
        <text>alpha-D-glucose 1-phosphate = alpha-D-glucose 6-phosphate</text>
        <dbReference type="Rhea" id="RHEA:23536"/>
        <dbReference type="ChEBI" id="CHEBI:58225"/>
        <dbReference type="ChEBI" id="CHEBI:58601"/>
        <dbReference type="EC" id="5.4.2.2"/>
    </reaction>
</comment>
<comment type="similarity">
    <text evidence="5 14">Belongs to the phosphohexose mutase family.</text>
</comment>
<dbReference type="PANTHER" id="PTHR45745:SF1">
    <property type="entry name" value="PHOSPHOGLUCOMUTASE 2B-RELATED"/>
    <property type="match status" value="1"/>
</dbReference>
<name>A0A927U7Z8_9FIRM</name>
<evidence type="ECO:0000256" key="3">
    <source>
        <dbReference type="ARBA" id="ARBA00005164"/>
    </source>
</evidence>
<evidence type="ECO:0000313" key="19">
    <source>
        <dbReference type="EMBL" id="MBE5920021.1"/>
    </source>
</evidence>
<dbReference type="SUPFAM" id="SSF53738">
    <property type="entry name" value="Phosphoglucomutase, first 3 domains"/>
    <property type="match status" value="3"/>
</dbReference>